<name>A0ABS4KXL6_STRAV</name>
<organism evidence="1 2">
    <name type="scientific">Streptomyces avidinii</name>
    <dbReference type="NCBI Taxonomy" id="1895"/>
    <lineage>
        <taxon>Bacteria</taxon>
        <taxon>Bacillati</taxon>
        <taxon>Actinomycetota</taxon>
        <taxon>Actinomycetes</taxon>
        <taxon>Kitasatosporales</taxon>
        <taxon>Streptomycetaceae</taxon>
        <taxon>Streptomyces</taxon>
    </lineage>
</organism>
<accession>A0ABS4KXL6</accession>
<reference evidence="1 2" key="1">
    <citation type="submission" date="2021-03" db="EMBL/GenBank/DDBJ databases">
        <title>Genomic Encyclopedia of Type Strains, Phase IV (KMG-IV): sequencing the most valuable type-strain genomes for metagenomic binning, comparative biology and taxonomic classification.</title>
        <authorList>
            <person name="Goeker M."/>
        </authorList>
    </citation>
    <scope>NUCLEOTIDE SEQUENCE [LARGE SCALE GENOMIC DNA]</scope>
    <source>
        <strain evidence="1 2">DSM 40526</strain>
    </source>
</reference>
<gene>
    <name evidence="1" type="ORF">J2Z77_000557</name>
</gene>
<proteinExistence type="predicted"/>
<evidence type="ECO:0000313" key="1">
    <source>
        <dbReference type="EMBL" id="MBP2034773.1"/>
    </source>
</evidence>
<dbReference type="EMBL" id="JAGGLQ010000001">
    <property type="protein sequence ID" value="MBP2034773.1"/>
    <property type="molecule type" value="Genomic_DNA"/>
</dbReference>
<dbReference type="Pfam" id="PF14106">
    <property type="entry name" value="DUF4279"/>
    <property type="match status" value="1"/>
</dbReference>
<sequence length="138" mass="15629">MPLDQYVYFALSSERTSAQEMTALLGIEPDETTVRGSRRTEPAIPVCHSWKVVCREPGLRVDDQVAHVLDRLRPHTDRIAKLARQLNQEPEPGSAARLQIVRYFRDAEGKPGRIRRTPRRVPISSAGIWIGTCWTSLP</sequence>
<keyword evidence="2" id="KW-1185">Reference proteome</keyword>
<dbReference type="RefSeq" id="WP_229920153.1">
    <property type="nucleotide sequence ID" value="NZ_BMVL01000002.1"/>
</dbReference>
<dbReference type="Proteomes" id="UP001519310">
    <property type="component" value="Unassembled WGS sequence"/>
</dbReference>
<comment type="caution">
    <text evidence="1">The sequence shown here is derived from an EMBL/GenBank/DDBJ whole genome shotgun (WGS) entry which is preliminary data.</text>
</comment>
<dbReference type="InterPro" id="IPR025459">
    <property type="entry name" value="DUF4279"/>
</dbReference>
<evidence type="ECO:0000313" key="2">
    <source>
        <dbReference type="Proteomes" id="UP001519310"/>
    </source>
</evidence>
<protein>
    <submittedName>
        <fullName evidence="1">Uncharacterized protein</fullName>
    </submittedName>
</protein>